<dbReference type="CDD" id="cd07560">
    <property type="entry name" value="Peptidase_S41_CPP"/>
    <property type="match status" value="1"/>
</dbReference>
<gene>
    <name evidence="8" type="ORF">BWK73_25245</name>
</gene>
<dbReference type="GO" id="GO:0007165">
    <property type="term" value="P:signal transduction"/>
    <property type="evidence" value="ECO:0007669"/>
    <property type="project" value="TreeGrafter"/>
</dbReference>
<reference evidence="8 9" key="1">
    <citation type="submission" date="2017-01" db="EMBL/GenBank/DDBJ databases">
        <title>Novel large sulfur bacteria in the metagenomes of groundwater-fed chemosynthetic microbial mats in the Lake Huron basin.</title>
        <authorList>
            <person name="Sharrar A.M."/>
            <person name="Flood B.E."/>
            <person name="Bailey J.V."/>
            <person name="Jones D.S."/>
            <person name="Biddanda B."/>
            <person name="Ruberg S.A."/>
            <person name="Marcus D.N."/>
            <person name="Dick G.J."/>
        </authorList>
    </citation>
    <scope>NUCLEOTIDE SEQUENCE [LARGE SCALE GENOMIC DNA]</scope>
    <source>
        <strain evidence="8">A8</strain>
    </source>
</reference>
<evidence type="ECO:0000313" key="8">
    <source>
        <dbReference type="EMBL" id="OQX08491.1"/>
    </source>
</evidence>
<feature type="domain" description="PDZ" evidence="7">
    <location>
        <begin position="90"/>
        <end position="158"/>
    </location>
</feature>
<dbReference type="GO" id="GO:0004175">
    <property type="term" value="F:endopeptidase activity"/>
    <property type="evidence" value="ECO:0007669"/>
    <property type="project" value="TreeGrafter"/>
</dbReference>
<feature type="region of interest" description="Disordered" evidence="6">
    <location>
        <begin position="380"/>
        <end position="443"/>
    </location>
</feature>
<keyword evidence="3 5" id="KW-0378">Hydrolase</keyword>
<keyword evidence="4 5" id="KW-0720">Serine protease</keyword>
<proteinExistence type="inferred from homology"/>
<dbReference type="Gene3D" id="3.30.750.44">
    <property type="match status" value="1"/>
</dbReference>
<dbReference type="CDD" id="cd06782">
    <property type="entry name" value="cpPDZ_CPP-like"/>
    <property type="match status" value="1"/>
</dbReference>
<dbReference type="GO" id="GO:0008236">
    <property type="term" value="F:serine-type peptidase activity"/>
    <property type="evidence" value="ECO:0007669"/>
    <property type="project" value="UniProtKB-KW"/>
</dbReference>
<dbReference type="Pfam" id="PF03572">
    <property type="entry name" value="Peptidase_S41"/>
    <property type="match status" value="1"/>
</dbReference>
<dbReference type="AlphaFoldDB" id="A0A1Y1QLW2"/>
<dbReference type="InterPro" id="IPR004447">
    <property type="entry name" value="Peptidase_S41A"/>
</dbReference>
<dbReference type="Pfam" id="PF13180">
    <property type="entry name" value="PDZ_2"/>
    <property type="match status" value="1"/>
</dbReference>
<accession>A0A1Y1QLW2</accession>
<organism evidence="8 9">
    <name type="scientific">Thiothrix lacustris</name>
    <dbReference type="NCBI Taxonomy" id="525917"/>
    <lineage>
        <taxon>Bacteria</taxon>
        <taxon>Pseudomonadati</taxon>
        <taxon>Pseudomonadota</taxon>
        <taxon>Gammaproteobacteria</taxon>
        <taxon>Thiotrichales</taxon>
        <taxon>Thiotrichaceae</taxon>
        <taxon>Thiothrix</taxon>
    </lineage>
</organism>
<feature type="compositionally biased region" description="Basic and acidic residues" evidence="6">
    <location>
        <begin position="424"/>
        <end position="438"/>
    </location>
</feature>
<dbReference type="SMART" id="SM00245">
    <property type="entry name" value="TSPc"/>
    <property type="match status" value="1"/>
</dbReference>
<dbReference type="GO" id="GO:0030288">
    <property type="term" value="C:outer membrane-bounded periplasmic space"/>
    <property type="evidence" value="ECO:0007669"/>
    <property type="project" value="TreeGrafter"/>
</dbReference>
<dbReference type="InterPro" id="IPR005151">
    <property type="entry name" value="Tail-specific_protease"/>
</dbReference>
<dbReference type="InterPro" id="IPR055210">
    <property type="entry name" value="CtpA/B_N"/>
</dbReference>
<name>A0A1Y1QLW2_9GAMM</name>
<dbReference type="SMART" id="SM00228">
    <property type="entry name" value="PDZ"/>
    <property type="match status" value="1"/>
</dbReference>
<feature type="compositionally biased region" description="Low complexity" evidence="6">
    <location>
        <begin position="465"/>
        <end position="475"/>
    </location>
</feature>
<dbReference type="InterPro" id="IPR029045">
    <property type="entry name" value="ClpP/crotonase-like_dom_sf"/>
</dbReference>
<dbReference type="InterPro" id="IPR001478">
    <property type="entry name" value="PDZ"/>
</dbReference>
<dbReference type="InterPro" id="IPR036034">
    <property type="entry name" value="PDZ_sf"/>
</dbReference>
<dbReference type="SUPFAM" id="SSF52096">
    <property type="entry name" value="ClpP/crotonase"/>
    <property type="match status" value="1"/>
</dbReference>
<dbReference type="Gene3D" id="2.30.42.10">
    <property type="match status" value="1"/>
</dbReference>
<dbReference type="SUPFAM" id="SSF50156">
    <property type="entry name" value="PDZ domain-like"/>
    <property type="match status" value="1"/>
</dbReference>
<dbReference type="NCBIfam" id="TIGR00225">
    <property type="entry name" value="prc"/>
    <property type="match status" value="1"/>
</dbReference>
<dbReference type="FunFam" id="3.30.750.44:FF:000001">
    <property type="entry name" value="S41 family peptidase"/>
    <property type="match status" value="1"/>
</dbReference>
<dbReference type="FunFam" id="3.90.226.10:FF:000029">
    <property type="entry name" value="Peptidase, S41 family"/>
    <property type="match status" value="1"/>
</dbReference>
<protein>
    <submittedName>
        <fullName evidence="8">Peptidase S41</fullName>
    </submittedName>
</protein>
<comment type="similarity">
    <text evidence="1 5">Belongs to the peptidase S41A family.</text>
</comment>
<evidence type="ECO:0000259" key="7">
    <source>
        <dbReference type="PROSITE" id="PS50106"/>
    </source>
</evidence>
<comment type="caution">
    <text evidence="8">The sequence shown here is derived from an EMBL/GenBank/DDBJ whole genome shotgun (WGS) entry which is preliminary data.</text>
</comment>
<evidence type="ECO:0000256" key="5">
    <source>
        <dbReference type="RuleBase" id="RU004404"/>
    </source>
</evidence>
<dbReference type="GO" id="GO:0006508">
    <property type="term" value="P:proteolysis"/>
    <property type="evidence" value="ECO:0007669"/>
    <property type="project" value="UniProtKB-KW"/>
</dbReference>
<evidence type="ECO:0000256" key="3">
    <source>
        <dbReference type="ARBA" id="ARBA00022801"/>
    </source>
</evidence>
<evidence type="ECO:0000256" key="4">
    <source>
        <dbReference type="ARBA" id="ARBA00022825"/>
    </source>
</evidence>
<dbReference type="Pfam" id="PF22694">
    <property type="entry name" value="CtpB_N-like"/>
    <property type="match status" value="1"/>
</dbReference>
<evidence type="ECO:0000313" key="9">
    <source>
        <dbReference type="Proteomes" id="UP000192491"/>
    </source>
</evidence>
<sequence length="484" mass="52020">MHTRYRVLAGTMAGVLIGATTSISLNVFAFRQTVENQPPLDELQQFSEVYSRIKENYVEDVKDKDLMTNAIRGMLSNLDPHSAYLDEEEFKELQVGTSGEFGGLGIEVGMEDGFVKVISPIDDTPAQKAGLQAGDLIIRLDDTPVKGMTLNDAVKLMRGKPGSPINLMIVRDGKDKPFKVTIKRDIIQVKSVKQRILEPGYGYVRITSFQAKTTDALLEGLETLKKENKGKLRGLVLDLRNNPGGVLNAAVGVSDAFLDAGKIVYTEGRVADAKMEYSAQKGDAVENAPIVVLVNQGSASASEIVAGALKDHKRALIVGQKTFGKGSVQTVLQLDEKTAVKLTTARYFTPSGRSIQAEGIAPDIELKALKVKGEENTDEALDPLSEADLSKHLSNPNGDKGTEETAKPEDKTEEAAPAPTPATTEEKTDKKADADKTKAPLAEEDYQLFEALNILKGMDLVQNRAAPAAAPAAPATEASSGKTL</sequence>
<dbReference type="Gene3D" id="3.90.226.10">
    <property type="entry name" value="2-enoyl-CoA Hydratase, Chain A, domain 1"/>
    <property type="match status" value="1"/>
</dbReference>
<dbReference type="STRING" id="1123401.GCA_000621325_02432"/>
<dbReference type="EMBL" id="MTEJ01000173">
    <property type="protein sequence ID" value="OQX08491.1"/>
    <property type="molecule type" value="Genomic_DNA"/>
</dbReference>
<evidence type="ECO:0000256" key="6">
    <source>
        <dbReference type="SAM" id="MobiDB-lite"/>
    </source>
</evidence>
<evidence type="ECO:0000256" key="2">
    <source>
        <dbReference type="ARBA" id="ARBA00022670"/>
    </source>
</evidence>
<dbReference type="Proteomes" id="UP000192491">
    <property type="component" value="Unassembled WGS sequence"/>
</dbReference>
<dbReference type="PANTHER" id="PTHR32060">
    <property type="entry name" value="TAIL-SPECIFIC PROTEASE"/>
    <property type="match status" value="1"/>
</dbReference>
<keyword evidence="2 5" id="KW-0645">Protease</keyword>
<dbReference type="PANTHER" id="PTHR32060:SF30">
    <property type="entry name" value="CARBOXY-TERMINAL PROCESSING PROTEASE CTPA"/>
    <property type="match status" value="1"/>
</dbReference>
<feature type="region of interest" description="Disordered" evidence="6">
    <location>
        <begin position="465"/>
        <end position="484"/>
    </location>
</feature>
<feature type="compositionally biased region" description="Basic and acidic residues" evidence="6">
    <location>
        <begin position="400"/>
        <end position="414"/>
    </location>
</feature>
<evidence type="ECO:0000256" key="1">
    <source>
        <dbReference type="ARBA" id="ARBA00009179"/>
    </source>
</evidence>
<dbReference type="FunFam" id="2.30.42.10:FF:000063">
    <property type="entry name" value="Peptidase, S41 family"/>
    <property type="match status" value="1"/>
</dbReference>
<dbReference type="PROSITE" id="PS50106">
    <property type="entry name" value="PDZ"/>
    <property type="match status" value="1"/>
</dbReference>